<evidence type="ECO:0000256" key="4">
    <source>
        <dbReference type="RuleBase" id="RU362109"/>
    </source>
</evidence>
<dbReference type="InterPro" id="IPR023313">
    <property type="entry name" value="UBQ-conjugating_AS"/>
</dbReference>
<evidence type="ECO:0000256" key="3">
    <source>
        <dbReference type="PROSITE-ProRule" id="PRU10133"/>
    </source>
</evidence>
<feature type="active site" description="Glycyl thioester intermediate" evidence="3">
    <location>
        <position position="59"/>
    </location>
</feature>
<dbReference type="PROSITE" id="PS00183">
    <property type="entry name" value="UBC_1"/>
    <property type="match status" value="1"/>
</dbReference>
<dbReference type="SUPFAM" id="SSF54495">
    <property type="entry name" value="UBC-like"/>
    <property type="match status" value="1"/>
</dbReference>
<dbReference type="GO" id="GO:0016740">
    <property type="term" value="F:transferase activity"/>
    <property type="evidence" value="ECO:0007669"/>
    <property type="project" value="UniProtKB-KW"/>
</dbReference>
<sequence length="120" mass="13281">DDLTTLSVLLAGPEGTPYAAGLFQLSLSIPPTYPTNPPTANFKTRIWHPNVDENTGAICVETLKRDWDAKLTLRHVLLTIFCLLVQPNPDSALNAESGRLLVEDFAAWERRAKLMTNIHA</sequence>
<dbReference type="Proteomes" id="UP000799429">
    <property type="component" value="Unassembled WGS sequence"/>
</dbReference>
<dbReference type="OrthoDB" id="10069349at2759"/>
<evidence type="ECO:0000256" key="2">
    <source>
        <dbReference type="ARBA" id="ARBA00022786"/>
    </source>
</evidence>
<evidence type="ECO:0000313" key="7">
    <source>
        <dbReference type="Proteomes" id="UP000799429"/>
    </source>
</evidence>
<dbReference type="Gene3D" id="3.10.110.10">
    <property type="entry name" value="Ubiquitin Conjugating Enzyme"/>
    <property type="match status" value="1"/>
</dbReference>
<comment type="caution">
    <text evidence="6">The sequence shown here is derived from an EMBL/GenBank/DDBJ whole genome shotgun (WGS) entry which is preliminary data.</text>
</comment>
<dbReference type="AlphaFoldDB" id="A0A9P4VQV3"/>
<organism evidence="6 7">
    <name type="scientific">Patellaria atrata CBS 101060</name>
    <dbReference type="NCBI Taxonomy" id="1346257"/>
    <lineage>
        <taxon>Eukaryota</taxon>
        <taxon>Fungi</taxon>
        <taxon>Dikarya</taxon>
        <taxon>Ascomycota</taxon>
        <taxon>Pezizomycotina</taxon>
        <taxon>Dothideomycetes</taxon>
        <taxon>Dothideomycetes incertae sedis</taxon>
        <taxon>Patellariales</taxon>
        <taxon>Patellariaceae</taxon>
        <taxon>Patellaria</taxon>
    </lineage>
</organism>
<comment type="similarity">
    <text evidence="4">Belongs to the ubiquitin-conjugating enzyme family.</text>
</comment>
<protein>
    <submittedName>
        <fullName evidence="6">UBC-like protein</fullName>
    </submittedName>
</protein>
<evidence type="ECO:0000256" key="1">
    <source>
        <dbReference type="ARBA" id="ARBA00022679"/>
    </source>
</evidence>
<dbReference type="InterPro" id="IPR000608">
    <property type="entry name" value="UBC"/>
</dbReference>
<keyword evidence="4" id="KW-0547">Nucleotide-binding</keyword>
<dbReference type="Pfam" id="PF00179">
    <property type="entry name" value="UQ_con"/>
    <property type="match status" value="1"/>
</dbReference>
<proteinExistence type="inferred from homology"/>
<dbReference type="PANTHER" id="PTHR24068">
    <property type="entry name" value="UBIQUITIN-CONJUGATING ENZYME E2"/>
    <property type="match status" value="1"/>
</dbReference>
<dbReference type="GO" id="GO:0005524">
    <property type="term" value="F:ATP binding"/>
    <property type="evidence" value="ECO:0007669"/>
    <property type="project" value="UniProtKB-UniRule"/>
</dbReference>
<feature type="non-terminal residue" evidence="6">
    <location>
        <position position="1"/>
    </location>
</feature>
<reference evidence="6" key="1">
    <citation type="journal article" date="2020" name="Stud. Mycol.">
        <title>101 Dothideomycetes genomes: a test case for predicting lifestyles and emergence of pathogens.</title>
        <authorList>
            <person name="Haridas S."/>
            <person name="Albert R."/>
            <person name="Binder M."/>
            <person name="Bloem J."/>
            <person name="Labutti K."/>
            <person name="Salamov A."/>
            <person name="Andreopoulos B."/>
            <person name="Baker S."/>
            <person name="Barry K."/>
            <person name="Bills G."/>
            <person name="Bluhm B."/>
            <person name="Cannon C."/>
            <person name="Castanera R."/>
            <person name="Culley D."/>
            <person name="Daum C."/>
            <person name="Ezra D."/>
            <person name="Gonzalez J."/>
            <person name="Henrissat B."/>
            <person name="Kuo A."/>
            <person name="Liang C."/>
            <person name="Lipzen A."/>
            <person name="Lutzoni F."/>
            <person name="Magnuson J."/>
            <person name="Mondo S."/>
            <person name="Nolan M."/>
            <person name="Ohm R."/>
            <person name="Pangilinan J."/>
            <person name="Park H.-J."/>
            <person name="Ramirez L."/>
            <person name="Alfaro M."/>
            <person name="Sun H."/>
            <person name="Tritt A."/>
            <person name="Yoshinaga Y."/>
            <person name="Zwiers L.-H."/>
            <person name="Turgeon B."/>
            <person name="Goodwin S."/>
            <person name="Spatafora J."/>
            <person name="Crous P."/>
            <person name="Grigoriev I."/>
        </authorList>
    </citation>
    <scope>NUCLEOTIDE SEQUENCE</scope>
    <source>
        <strain evidence="6">CBS 101060</strain>
    </source>
</reference>
<keyword evidence="2 4" id="KW-0833">Ubl conjugation pathway</keyword>
<dbReference type="SMART" id="SM00212">
    <property type="entry name" value="UBCc"/>
    <property type="match status" value="1"/>
</dbReference>
<name>A0A9P4VQV3_9PEZI</name>
<evidence type="ECO:0000313" key="6">
    <source>
        <dbReference type="EMBL" id="KAF2842306.1"/>
    </source>
</evidence>
<accession>A0A9P4VQV3</accession>
<keyword evidence="4" id="KW-0067">ATP-binding</keyword>
<evidence type="ECO:0000259" key="5">
    <source>
        <dbReference type="PROSITE" id="PS50127"/>
    </source>
</evidence>
<keyword evidence="1" id="KW-0808">Transferase</keyword>
<dbReference type="EMBL" id="MU006090">
    <property type="protein sequence ID" value="KAF2842306.1"/>
    <property type="molecule type" value="Genomic_DNA"/>
</dbReference>
<gene>
    <name evidence="6" type="ORF">M501DRAFT_921163</name>
</gene>
<dbReference type="PROSITE" id="PS50127">
    <property type="entry name" value="UBC_2"/>
    <property type="match status" value="1"/>
</dbReference>
<feature type="domain" description="UBC core" evidence="5">
    <location>
        <begin position="1"/>
        <end position="120"/>
    </location>
</feature>
<keyword evidence="7" id="KW-1185">Reference proteome</keyword>
<dbReference type="InterPro" id="IPR016135">
    <property type="entry name" value="UBQ-conjugating_enzyme/RWD"/>
</dbReference>
<feature type="non-terminal residue" evidence="6">
    <location>
        <position position="120"/>
    </location>
</feature>